<proteinExistence type="predicted"/>
<dbReference type="EMBL" id="QRAL01000026">
    <property type="protein sequence ID" value="RSU54846.1"/>
    <property type="molecule type" value="Genomic_DNA"/>
</dbReference>
<reference evidence="1 2" key="1">
    <citation type="submission" date="2018-07" db="EMBL/GenBank/DDBJ databases">
        <title>Genomic and Epidemiologic Investigation of an Indolent Hospital Outbreak.</title>
        <authorList>
            <person name="Johnson R.C."/>
            <person name="Deming C."/>
            <person name="Conlan S."/>
            <person name="Zellmer C.J."/>
            <person name="Michelin A.V."/>
            <person name="Lee-Lin S."/>
            <person name="Thomas P.J."/>
            <person name="Park M."/>
            <person name="Weingarten R.A."/>
            <person name="Less J."/>
            <person name="Dekker J.P."/>
            <person name="Frank K.M."/>
            <person name="Musser K.A."/>
            <person name="Mcquiston J.R."/>
            <person name="Henderson D.K."/>
            <person name="Lau A.F."/>
            <person name="Palmore T.N."/>
            <person name="Segre J.A."/>
        </authorList>
    </citation>
    <scope>NUCLEOTIDE SEQUENCE [LARGE SCALE GENOMIC DNA]</scope>
    <source>
        <strain evidence="1 2">SK-NIH.Env6_1116</strain>
    </source>
</reference>
<protein>
    <submittedName>
        <fullName evidence="1">Uncharacterized protein</fullName>
    </submittedName>
</protein>
<dbReference type="Proteomes" id="UP000287401">
    <property type="component" value="Unassembled WGS sequence"/>
</dbReference>
<dbReference type="RefSeq" id="WP_125999426.1">
    <property type="nucleotide sequence ID" value="NZ_QRAL01000026.1"/>
</dbReference>
<evidence type="ECO:0000313" key="2">
    <source>
        <dbReference type="Proteomes" id="UP000287401"/>
    </source>
</evidence>
<accession>A0A430BQ49</accession>
<name>A0A430BQ49_SPHYA</name>
<dbReference type="AlphaFoldDB" id="A0A430BQ49"/>
<evidence type="ECO:0000313" key="1">
    <source>
        <dbReference type="EMBL" id="RSU54846.1"/>
    </source>
</evidence>
<gene>
    <name evidence="1" type="ORF">DAH51_19435</name>
</gene>
<comment type="caution">
    <text evidence="1">The sequence shown here is derived from an EMBL/GenBank/DDBJ whole genome shotgun (WGS) entry which is preliminary data.</text>
</comment>
<organism evidence="1 2">
    <name type="scientific">Sphingobium yanoikuyae</name>
    <name type="common">Sphingomonas yanoikuyae</name>
    <dbReference type="NCBI Taxonomy" id="13690"/>
    <lineage>
        <taxon>Bacteria</taxon>
        <taxon>Pseudomonadati</taxon>
        <taxon>Pseudomonadota</taxon>
        <taxon>Alphaproteobacteria</taxon>
        <taxon>Sphingomonadales</taxon>
        <taxon>Sphingomonadaceae</taxon>
        <taxon>Sphingobium</taxon>
    </lineage>
</organism>
<sequence length="64" mass="7474">MSTPNFYNERAAAERIAAEQESLPQRREQHVRCAERWEEMAQAAQETERRTAINEADKRAKILS</sequence>